<organism evidence="4 5">
    <name type="scientific">Zasmidium cellare</name>
    <name type="common">Wine cellar mold</name>
    <name type="synonym">Racodium cellare</name>
    <dbReference type="NCBI Taxonomy" id="395010"/>
    <lineage>
        <taxon>Eukaryota</taxon>
        <taxon>Fungi</taxon>
        <taxon>Dikarya</taxon>
        <taxon>Ascomycota</taxon>
        <taxon>Pezizomycotina</taxon>
        <taxon>Dothideomycetes</taxon>
        <taxon>Dothideomycetidae</taxon>
        <taxon>Mycosphaerellales</taxon>
        <taxon>Mycosphaerellaceae</taxon>
        <taxon>Zasmidium</taxon>
    </lineage>
</organism>
<keyword evidence="5" id="KW-1185">Reference proteome</keyword>
<proteinExistence type="inferred from homology"/>
<keyword evidence="2" id="KW-0378">Hydrolase</keyword>
<name>A0ABR0EGV8_ZASCE</name>
<feature type="domain" description="Amidase" evidence="3">
    <location>
        <begin position="77"/>
        <end position="552"/>
    </location>
</feature>
<dbReference type="Proteomes" id="UP001305779">
    <property type="component" value="Unassembled WGS sequence"/>
</dbReference>
<evidence type="ECO:0000256" key="1">
    <source>
        <dbReference type="ARBA" id="ARBA00009199"/>
    </source>
</evidence>
<comment type="similarity">
    <text evidence="1">Belongs to the amidase family.</text>
</comment>
<evidence type="ECO:0000259" key="3">
    <source>
        <dbReference type="Pfam" id="PF01425"/>
    </source>
</evidence>
<gene>
    <name evidence="4" type="ORF">PRZ48_008675</name>
</gene>
<comment type="caution">
    <text evidence="4">The sequence shown here is derived from an EMBL/GenBank/DDBJ whole genome shotgun (WGS) entry which is preliminary data.</text>
</comment>
<dbReference type="InterPro" id="IPR023631">
    <property type="entry name" value="Amidase_dom"/>
</dbReference>
<protein>
    <recommendedName>
        <fullName evidence="3">Amidase domain-containing protein</fullName>
    </recommendedName>
</protein>
<dbReference type="EMBL" id="JAXOVC010000006">
    <property type="protein sequence ID" value="KAK4500486.1"/>
    <property type="molecule type" value="Genomic_DNA"/>
</dbReference>
<evidence type="ECO:0000256" key="2">
    <source>
        <dbReference type="ARBA" id="ARBA00022801"/>
    </source>
</evidence>
<dbReference type="Pfam" id="PF01425">
    <property type="entry name" value="Amidase"/>
    <property type="match status" value="1"/>
</dbReference>
<dbReference type="InterPro" id="IPR036928">
    <property type="entry name" value="AS_sf"/>
</dbReference>
<dbReference type="PANTHER" id="PTHR46072">
    <property type="entry name" value="AMIDASE-RELATED-RELATED"/>
    <property type="match status" value="1"/>
</dbReference>
<sequence length="571" mass="62442">MSEELQAKAKRAQKRVLDSIPPRWILPADVKAKVTKSDVRSIIPSCGLLSAAQIDIINQNASEVVQKLAEGEWKATEVMEAFCASAAVAHQIVNCLVEFFPDEAMARARQLDRQLAETKTPAGPLHGLPMAIKDTHEVKGKSFTWAFSTWLDRPAADADSSGVKIMRDAGVIFFARTTMPQTGMALETVSPLWGRTLNPFNPAVFGAGGSSGGDGALVAMRGSPASGLSTDIGGSIRAPAAFNGLYGIRPTSERTPRTGLGAPVKGNVSIKVSTGPLCHSMTDLKMLVKLLLTHPTLPYEPTACLPFWDEMAASNPRKNLRIGLMLTDGVVDPHPPVSRALEEVCTRLKAAGHTLVEFRPPFDCWEAALTTWALYFQTGAAETLGLLEAGGEKPIPVFAHYLKTFNIKPLTVTEQFRHNASMAAYKAAFQRSWDAADGAYDCIICPSAPMAGVPHDFPLWWGYTTLWNLLDYPSIIMPLKGFTISSQQDPKAAGYSPRSNPFDRANWEICKFLESCRELNVLIMRPPDDPEMWKTQPMTFQIVSRPYRDEDLINVSEVIDGVVNTANMPRL</sequence>
<dbReference type="PIRSF" id="PIRSF001221">
    <property type="entry name" value="Amidase_fungi"/>
    <property type="match status" value="1"/>
</dbReference>
<accession>A0ABR0EGV8</accession>
<dbReference type="Gene3D" id="3.90.1300.10">
    <property type="entry name" value="Amidase signature (AS) domain"/>
    <property type="match status" value="1"/>
</dbReference>
<evidence type="ECO:0000313" key="5">
    <source>
        <dbReference type="Proteomes" id="UP001305779"/>
    </source>
</evidence>
<dbReference type="SUPFAM" id="SSF75304">
    <property type="entry name" value="Amidase signature (AS) enzymes"/>
    <property type="match status" value="1"/>
</dbReference>
<evidence type="ECO:0000313" key="4">
    <source>
        <dbReference type="EMBL" id="KAK4500486.1"/>
    </source>
</evidence>
<reference evidence="4 5" key="1">
    <citation type="journal article" date="2023" name="G3 (Bethesda)">
        <title>A chromosome-level genome assembly of Zasmidium syzygii isolated from banana leaves.</title>
        <authorList>
            <person name="van Westerhoven A.C."/>
            <person name="Mehrabi R."/>
            <person name="Talebi R."/>
            <person name="Steentjes M.B.F."/>
            <person name="Corcolon B."/>
            <person name="Chong P.A."/>
            <person name="Kema G.H.J."/>
            <person name="Seidl M.F."/>
        </authorList>
    </citation>
    <scope>NUCLEOTIDE SEQUENCE [LARGE SCALE GENOMIC DNA]</scope>
    <source>
        <strain evidence="4 5">P124</strain>
    </source>
</reference>